<proteinExistence type="predicted"/>
<keyword evidence="2" id="KW-1185">Reference proteome</keyword>
<dbReference type="InterPro" id="IPR012657">
    <property type="entry name" value="23S_rRNA-intervening_sequence"/>
</dbReference>
<dbReference type="Pfam" id="PF05635">
    <property type="entry name" value="23S_rRNA_IVP"/>
    <property type="match status" value="1"/>
</dbReference>
<dbReference type="PANTHER" id="PTHR38471">
    <property type="entry name" value="FOUR HELIX BUNDLE PROTEIN"/>
    <property type="match status" value="1"/>
</dbReference>
<dbReference type="Proteomes" id="UP000187735">
    <property type="component" value="Chromosome"/>
</dbReference>
<dbReference type="SUPFAM" id="SSF158446">
    <property type="entry name" value="IVS-encoded protein-like"/>
    <property type="match status" value="1"/>
</dbReference>
<gene>
    <name evidence="1" type="ORF">Fuma_03196</name>
</gene>
<dbReference type="AlphaFoldDB" id="A0A1P8WHP1"/>
<accession>A0A1P8WHP1</accession>
<dbReference type="EMBL" id="CP017641">
    <property type="protein sequence ID" value="APZ93578.1"/>
    <property type="molecule type" value="Genomic_DNA"/>
</dbReference>
<dbReference type="NCBIfam" id="TIGR02436">
    <property type="entry name" value="four helix bundle protein"/>
    <property type="match status" value="1"/>
</dbReference>
<dbReference type="InterPro" id="IPR036583">
    <property type="entry name" value="23S_rRNA_IVS_sf"/>
</dbReference>
<reference evidence="1 2" key="1">
    <citation type="journal article" date="2016" name="Front. Microbiol.">
        <title>Fuerstia marisgermanicae gen. nov., sp. nov., an Unusual Member of the Phylum Planctomycetes from the German Wadden Sea.</title>
        <authorList>
            <person name="Kohn T."/>
            <person name="Heuer A."/>
            <person name="Jogler M."/>
            <person name="Vollmers J."/>
            <person name="Boedeker C."/>
            <person name="Bunk B."/>
            <person name="Rast P."/>
            <person name="Borchert D."/>
            <person name="Glockner I."/>
            <person name="Freese H.M."/>
            <person name="Klenk H.P."/>
            <person name="Overmann J."/>
            <person name="Kaster A.K."/>
            <person name="Rohde M."/>
            <person name="Wiegand S."/>
            <person name="Jogler C."/>
        </authorList>
    </citation>
    <scope>NUCLEOTIDE SEQUENCE [LARGE SCALE GENOMIC DNA]</scope>
    <source>
        <strain evidence="1 2">NH11</strain>
    </source>
</reference>
<dbReference type="RefSeq" id="WP_077028336.1">
    <property type="nucleotide sequence ID" value="NZ_CP017641.1"/>
</dbReference>
<evidence type="ECO:0000313" key="2">
    <source>
        <dbReference type="Proteomes" id="UP000187735"/>
    </source>
</evidence>
<dbReference type="STRING" id="1891926.Fuma_03196"/>
<dbReference type="PANTHER" id="PTHR38471:SF2">
    <property type="entry name" value="FOUR HELIX BUNDLE PROTEIN"/>
    <property type="match status" value="1"/>
</dbReference>
<dbReference type="OrthoDB" id="276165at2"/>
<protein>
    <submittedName>
        <fullName evidence="1">Four helix bundle protein</fullName>
    </submittedName>
</protein>
<name>A0A1P8WHP1_9PLAN</name>
<organism evidence="1 2">
    <name type="scientific">Fuerstiella marisgermanici</name>
    <dbReference type="NCBI Taxonomy" id="1891926"/>
    <lineage>
        <taxon>Bacteria</taxon>
        <taxon>Pseudomonadati</taxon>
        <taxon>Planctomycetota</taxon>
        <taxon>Planctomycetia</taxon>
        <taxon>Planctomycetales</taxon>
        <taxon>Planctomycetaceae</taxon>
        <taxon>Fuerstiella</taxon>
    </lineage>
</organism>
<evidence type="ECO:0000313" key="1">
    <source>
        <dbReference type="EMBL" id="APZ93578.1"/>
    </source>
</evidence>
<dbReference type="Gene3D" id="1.20.1440.60">
    <property type="entry name" value="23S rRNA-intervening sequence"/>
    <property type="match status" value="1"/>
</dbReference>
<dbReference type="KEGG" id="fmr:Fuma_03196"/>
<sequence>MFGLQKLDVWVKAVEFGDETYRVTKLFPADERFGLTNQLRRAAVSISSNIAEGSGRQSNADFARFLRISYGSLMECVSQLHVASRQSCIDEEDFNALTQRADQIARMLSGLSSSLNKKQ</sequence>
<dbReference type="CDD" id="cd16377">
    <property type="entry name" value="23S_rRNA_IVP_like"/>
    <property type="match status" value="1"/>
</dbReference>